<protein>
    <recommendedName>
        <fullName evidence="4">ATP/GTP-binding protein</fullName>
    </recommendedName>
</protein>
<feature type="compositionally biased region" description="Polar residues" evidence="1">
    <location>
        <begin position="683"/>
        <end position="695"/>
    </location>
</feature>
<reference evidence="2 3" key="2">
    <citation type="journal article" date="2023" name="ChemBioChem">
        <title>Acyltransferase Domain Exchange between Two Independent Type I Polyketide Synthases in the Same Producer Strain of Macrolide Antibiotics.</title>
        <authorList>
            <person name="Kudo F."/>
            <person name="Kishikawa K."/>
            <person name="Tsuboi K."/>
            <person name="Kido T."/>
            <person name="Usui T."/>
            <person name="Hashimoto J."/>
            <person name="Shin-Ya K."/>
            <person name="Miyanaga A."/>
            <person name="Eguchi T."/>
        </authorList>
    </citation>
    <scope>NUCLEOTIDE SEQUENCE [LARGE SCALE GENOMIC DNA]</scope>
    <source>
        <strain evidence="2 3">A-8890</strain>
    </source>
</reference>
<dbReference type="SUPFAM" id="SSF52540">
    <property type="entry name" value="P-loop containing nucleoside triphosphate hydrolases"/>
    <property type="match status" value="1"/>
</dbReference>
<dbReference type="PANTHER" id="PTHR30121">
    <property type="entry name" value="UNCHARACTERIZED PROTEIN YJGR-RELATED"/>
    <property type="match status" value="1"/>
</dbReference>
<dbReference type="Gene3D" id="3.40.50.300">
    <property type="entry name" value="P-loop containing nucleotide triphosphate hydrolases"/>
    <property type="match status" value="2"/>
</dbReference>
<sequence length="695" mass="74312">MIRRDQRRGTHLGPVLRTGHQRTEHPMSKHRLTHDRQATEPQKAPQPEPRGRRRKKADTATHTAPTTKPVQRHKRVPYSADGPVALPTAEKLTVRGWTGPAGGQVGHVDPPSLWRATTVQACGLWPFAASATAPTTGVPLGPHLRTGTTVCGDPISWFTRANYLSNPSMFMLGMPGLGKSTLVNRMLIGLAATGVVPMVLGDLKPDYAETVRALGGQVIKIGRGVGGINVLDPGAMGRTARRIGGRAGEALAAEAHGRVLNTLTALISVVRSGQVDDHEQAILSVCLNLLMERHPPGRPPTLPDLIRLLDEGPPRLRSVALDRGQTTRYHEAVDPLLRSLIGILSGALGSCFAGESTTRMDLDAPAVCMDISRIGEADTQLTAAAMLASWSDGLGAVAAAGALADAGLAPQRWYLTVLDELWRPLRAASGIVNRIDALTRLNRTMGVGSVMITHTLKDAAALDSSADRAKADGLAERAGMVVCAGLPERELEDLSRIVHLSRAEIDLVSSWSSPEGWNAADGPDGAPGRGKFLIKVGGRPGVPFRLAVTKQELALHDTSSRWSEEARTITAPAPLPPERTMKLYLPEVRTAQQGPRHGQVKHGRPRQPVLPLHETAWAPQDGWGAQNPAQPAWAAEGSAQPAWTPEAAQSHPPFPDPAPRSESTSVLGRIGPGRQQQRRVRTESVTPDGQSVWSP</sequence>
<evidence type="ECO:0008006" key="4">
    <source>
        <dbReference type="Google" id="ProtNLM"/>
    </source>
</evidence>
<accession>A0ABN5VFI4</accession>
<name>A0ABN5VFI4_9ACTN</name>
<gene>
    <name evidence="2" type="ORF">SGFS_031240</name>
</gene>
<dbReference type="InterPro" id="IPR051162">
    <property type="entry name" value="T4SS_component"/>
</dbReference>
<evidence type="ECO:0000256" key="1">
    <source>
        <dbReference type="SAM" id="MobiDB-lite"/>
    </source>
</evidence>
<dbReference type="Proteomes" id="UP001321542">
    <property type="component" value="Chromosome"/>
</dbReference>
<evidence type="ECO:0000313" key="3">
    <source>
        <dbReference type="Proteomes" id="UP001321542"/>
    </source>
</evidence>
<keyword evidence="3" id="KW-1185">Reference proteome</keyword>
<organism evidence="2 3">
    <name type="scientific">Streptomyces graminofaciens</name>
    <dbReference type="NCBI Taxonomy" id="68212"/>
    <lineage>
        <taxon>Bacteria</taxon>
        <taxon>Bacillati</taxon>
        <taxon>Actinomycetota</taxon>
        <taxon>Actinomycetes</taxon>
        <taxon>Kitasatosporales</taxon>
        <taxon>Streptomycetaceae</taxon>
        <taxon>Streptomyces</taxon>
    </lineage>
</organism>
<dbReference type="PANTHER" id="PTHR30121:SF6">
    <property type="entry name" value="SLR6007 PROTEIN"/>
    <property type="match status" value="1"/>
</dbReference>
<feature type="compositionally biased region" description="Basic residues" evidence="1">
    <location>
        <begin position="1"/>
        <end position="10"/>
    </location>
</feature>
<feature type="region of interest" description="Disordered" evidence="1">
    <location>
        <begin position="1"/>
        <end position="83"/>
    </location>
</feature>
<reference evidence="2 3" key="1">
    <citation type="journal article" date="2010" name="ChemBioChem">
        <title>Cloning and characterization of the biosynthetic gene cluster of 16-membered macrolide antibiotic FD-891: involvement of a dual functional cytochrome P450 monooxygenase catalyzing epoxidation and hydroxylation.</title>
        <authorList>
            <person name="Kudo F."/>
            <person name="Motegi A."/>
            <person name="Mizoue K."/>
            <person name="Eguchi T."/>
        </authorList>
    </citation>
    <scope>NUCLEOTIDE SEQUENCE [LARGE SCALE GENOMIC DNA]</scope>
    <source>
        <strain evidence="2 3">A-8890</strain>
    </source>
</reference>
<dbReference type="InterPro" id="IPR027417">
    <property type="entry name" value="P-loop_NTPase"/>
</dbReference>
<evidence type="ECO:0000313" key="2">
    <source>
        <dbReference type="EMBL" id="BBC31830.1"/>
    </source>
</evidence>
<proteinExistence type="predicted"/>
<feature type="region of interest" description="Disordered" evidence="1">
    <location>
        <begin position="619"/>
        <end position="695"/>
    </location>
</feature>
<feature type="compositionally biased region" description="Polar residues" evidence="1">
    <location>
        <begin position="60"/>
        <end position="69"/>
    </location>
</feature>
<dbReference type="EMBL" id="AP018448">
    <property type="protein sequence ID" value="BBC31830.1"/>
    <property type="molecule type" value="Genomic_DNA"/>
</dbReference>